<keyword evidence="5" id="KW-0732">Signal</keyword>
<name>A0ABP8B585_9ACTN</name>
<reference evidence="8" key="1">
    <citation type="journal article" date="2019" name="Int. J. Syst. Evol. Microbiol.">
        <title>The Global Catalogue of Microorganisms (GCM) 10K type strain sequencing project: providing services to taxonomists for standard genome sequencing and annotation.</title>
        <authorList>
            <consortium name="The Broad Institute Genomics Platform"/>
            <consortium name="The Broad Institute Genome Sequencing Center for Infectious Disease"/>
            <person name="Wu L."/>
            <person name="Ma J."/>
        </authorList>
    </citation>
    <scope>NUCLEOTIDE SEQUENCE [LARGE SCALE GENOMIC DNA]</scope>
    <source>
        <strain evidence="8">JCM 17388</strain>
    </source>
</reference>
<dbReference type="Pfam" id="PF00041">
    <property type="entry name" value="fn3"/>
    <property type="match status" value="1"/>
</dbReference>
<gene>
    <name evidence="7" type="ORF">GCM10022252_48280</name>
</gene>
<evidence type="ECO:0000259" key="6">
    <source>
        <dbReference type="PROSITE" id="PS50853"/>
    </source>
</evidence>
<feature type="region of interest" description="Disordered" evidence="4">
    <location>
        <begin position="29"/>
        <end position="54"/>
    </location>
</feature>
<comment type="caution">
    <text evidence="7">The sequence shown here is derived from an EMBL/GenBank/DDBJ whole genome shotgun (WGS) entry which is preliminary data.</text>
</comment>
<dbReference type="RefSeq" id="WP_344920291.1">
    <property type="nucleotide sequence ID" value="NZ_BAABAQ010000009.1"/>
</dbReference>
<keyword evidence="1" id="KW-0677">Repeat</keyword>
<evidence type="ECO:0000313" key="8">
    <source>
        <dbReference type="Proteomes" id="UP001501251"/>
    </source>
</evidence>
<evidence type="ECO:0000256" key="1">
    <source>
        <dbReference type="ARBA" id="ARBA00022737"/>
    </source>
</evidence>
<dbReference type="CDD" id="cd00063">
    <property type="entry name" value="FN3"/>
    <property type="match status" value="2"/>
</dbReference>
<evidence type="ECO:0000313" key="7">
    <source>
        <dbReference type="EMBL" id="GAA4198215.1"/>
    </source>
</evidence>
<dbReference type="PANTHER" id="PTHR46708:SF2">
    <property type="entry name" value="FIBRONECTIN TYPE-III DOMAIN-CONTAINING PROTEIN"/>
    <property type="match status" value="1"/>
</dbReference>
<protein>
    <recommendedName>
        <fullName evidence="6">Fibronectin type-III domain-containing protein</fullName>
    </recommendedName>
</protein>
<keyword evidence="8" id="KW-1185">Reference proteome</keyword>
<accession>A0ABP8B585</accession>
<dbReference type="InterPro" id="IPR050991">
    <property type="entry name" value="ECM_Regulatory_Proteins"/>
</dbReference>
<dbReference type="InterPro" id="IPR036116">
    <property type="entry name" value="FN3_sf"/>
</dbReference>
<proteinExistence type="predicted"/>
<dbReference type="Proteomes" id="UP001501251">
    <property type="component" value="Unassembled WGS sequence"/>
</dbReference>
<dbReference type="SMART" id="SM00060">
    <property type="entry name" value="FN3"/>
    <property type="match status" value="2"/>
</dbReference>
<dbReference type="Gene3D" id="2.60.40.10">
    <property type="entry name" value="Immunoglobulins"/>
    <property type="match status" value="2"/>
</dbReference>
<dbReference type="InterPro" id="IPR013783">
    <property type="entry name" value="Ig-like_fold"/>
</dbReference>
<dbReference type="PROSITE" id="PS50853">
    <property type="entry name" value="FN3"/>
    <property type="match status" value="2"/>
</dbReference>
<evidence type="ECO:0000256" key="5">
    <source>
        <dbReference type="SAM" id="SignalP"/>
    </source>
</evidence>
<keyword evidence="2" id="KW-0378">Hydrolase</keyword>
<keyword evidence="2" id="KW-0326">Glycosidase</keyword>
<dbReference type="EMBL" id="BAABAQ010000009">
    <property type="protein sequence ID" value="GAA4198215.1"/>
    <property type="molecule type" value="Genomic_DNA"/>
</dbReference>
<keyword evidence="3" id="KW-0119">Carbohydrate metabolism</keyword>
<keyword evidence="3" id="KW-0624">Polysaccharide degradation</keyword>
<feature type="domain" description="Fibronectin type-III" evidence="6">
    <location>
        <begin position="456"/>
        <end position="549"/>
    </location>
</feature>
<dbReference type="PANTHER" id="PTHR46708">
    <property type="entry name" value="TENASCIN"/>
    <property type="match status" value="1"/>
</dbReference>
<feature type="chain" id="PRO_5045825211" description="Fibronectin type-III domain-containing protein" evidence="5">
    <location>
        <begin position="29"/>
        <end position="735"/>
    </location>
</feature>
<organism evidence="7 8">
    <name type="scientific">Streptosporangium oxazolinicum</name>
    <dbReference type="NCBI Taxonomy" id="909287"/>
    <lineage>
        <taxon>Bacteria</taxon>
        <taxon>Bacillati</taxon>
        <taxon>Actinomycetota</taxon>
        <taxon>Actinomycetes</taxon>
        <taxon>Streptosporangiales</taxon>
        <taxon>Streptosporangiaceae</taxon>
        <taxon>Streptosporangium</taxon>
    </lineage>
</organism>
<sequence>MRRLLRTILSLTLLLAPLVVINGTPAAADPGCQEGDPRPICNDDPDPPGAHDPEGELTAVVRQLNGIQVIGSAHDPSDPTSVVTVDITVDGVLAGSVTANQGRSQKFDGVVPPRAGGQVCAKVRNMGAGKDKSIGCVTKTIKINPFGAWESMTREGDNIRVKGWVIDPDTTAAVQIDMYDTKGFLGSAMADKPRSDVGDDNSGYGDYHGFETVLPENPADGEHHVCLVMINAGPGAHSDFGCKPYTVRHLPWGALDQVKRTGTDLRVVGWAVDDDARTSPVTVDVYLDGKLVHNAVANQYREEVGRDLPGYGADHGYDVTLPNLIKIETGKHTVCVRARNLATGVGADRELGCKDVTIKPPVAPPNFNIGYEDITDTTLNFRWEADPNADLYTLTKDIGNGWVPAGSQAASASPSYKFTGLAPGTGVCLRVVASNDRPSEARSTQCSRTYDPMLPMASNMSVTRATETSLTVRWTDNAVGEQNYQIVYDVDGRLVEHELPANPGTGVMTHTITGLKTDTQYLVKVRPFHAFHLVTPWRTAIGWTGGAPVISYFQTDYEQIGVCQPRDIKVTWKVRGATKLDILKDDVKIKTIPRETMDAWEDTLGVGTSEGDDTYTLIAYGPDGQTSTASDYVRLGTNYGLVNNVVYTNLGGYKQFAVLYDMYGNQVRRLGDIGSGQVWTYQPARCQISSVRIFREVPVAPTPGQPAPPPVIQEVWWTRNIVGHDKGSNLPFQSS</sequence>
<evidence type="ECO:0000256" key="4">
    <source>
        <dbReference type="SAM" id="MobiDB-lite"/>
    </source>
</evidence>
<dbReference type="SUPFAM" id="SSF49265">
    <property type="entry name" value="Fibronectin type III"/>
    <property type="match status" value="1"/>
</dbReference>
<dbReference type="InterPro" id="IPR003961">
    <property type="entry name" value="FN3_dom"/>
</dbReference>
<evidence type="ECO:0000256" key="3">
    <source>
        <dbReference type="ARBA" id="ARBA00023326"/>
    </source>
</evidence>
<feature type="signal peptide" evidence="5">
    <location>
        <begin position="1"/>
        <end position="28"/>
    </location>
</feature>
<evidence type="ECO:0000256" key="2">
    <source>
        <dbReference type="ARBA" id="ARBA00023295"/>
    </source>
</evidence>
<feature type="domain" description="Fibronectin type-III" evidence="6">
    <location>
        <begin position="363"/>
        <end position="452"/>
    </location>
</feature>